<dbReference type="InterPro" id="IPR036770">
    <property type="entry name" value="Ankyrin_rpt-contain_sf"/>
</dbReference>
<evidence type="ECO:0000313" key="4">
    <source>
        <dbReference type="Proteomes" id="UP000697107"/>
    </source>
</evidence>
<dbReference type="Proteomes" id="UP000774804">
    <property type="component" value="Unassembled WGS sequence"/>
</dbReference>
<dbReference type="Proteomes" id="UP000760860">
    <property type="component" value="Unassembled WGS sequence"/>
</dbReference>
<evidence type="ECO:0008006" key="5">
    <source>
        <dbReference type="Google" id="ProtNLM"/>
    </source>
</evidence>
<evidence type="ECO:0000313" key="3">
    <source>
        <dbReference type="EMBL" id="KAG3202458.1"/>
    </source>
</evidence>
<dbReference type="EMBL" id="RCML01002176">
    <property type="protein sequence ID" value="KAG2958725.1"/>
    <property type="molecule type" value="Genomic_DNA"/>
</dbReference>
<comment type="caution">
    <text evidence="2">The sequence shown here is derived from an EMBL/GenBank/DDBJ whole genome shotgun (WGS) entry which is preliminary data.</text>
</comment>
<gene>
    <name evidence="1" type="ORF">PC115_g23342</name>
    <name evidence="2" type="ORF">PC118_g23378</name>
    <name evidence="3" type="ORF">PC129_g23236</name>
</gene>
<evidence type="ECO:0000313" key="2">
    <source>
        <dbReference type="EMBL" id="KAG2958725.1"/>
    </source>
</evidence>
<dbReference type="PANTHER" id="PTHR46586">
    <property type="entry name" value="ANKYRIN REPEAT-CONTAINING PROTEIN"/>
    <property type="match status" value="1"/>
</dbReference>
<dbReference type="AlphaFoldDB" id="A0A8T1ETZ4"/>
<dbReference type="VEuPathDB" id="FungiDB:PC110_g22778"/>
<dbReference type="EMBL" id="RCMV01002522">
    <property type="protein sequence ID" value="KAG3202458.1"/>
    <property type="molecule type" value="Genomic_DNA"/>
</dbReference>
<evidence type="ECO:0000313" key="1">
    <source>
        <dbReference type="EMBL" id="KAG2877535.1"/>
    </source>
</evidence>
<name>A0A8T1ETZ4_9STRA</name>
<dbReference type="Gene3D" id="1.25.40.20">
    <property type="entry name" value="Ankyrin repeat-containing domain"/>
    <property type="match status" value="1"/>
</dbReference>
<reference evidence="2" key="1">
    <citation type="submission" date="2018-10" db="EMBL/GenBank/DDBJ databases">
        <title>Effector identification in a new, highly contiguous assembly of the strawberry crown rot pathogen Phytophthora cactorum.</title>
        <authorList>
            <person name="Armitage A.D."/>
            <person name="Nellist C.F."/>
            <person name="Bates H."/>
            <person name="Vickerstaff R.J."/>
            <person name="Harrison R.J."/>
        </authorList>
    </citation>
    <scope>NUCLEOTIDE SEQUENCE</scope>
    <source>
        <strain evidence="1">4032</strain>
        <strain evidence="2">P415</strain>
        <strain evidence="3">P421</strain>
    </source>
</reference>
<accession>A0A8T1ETZ4</accession>
<dbReference type="PANTHER" id="PTHR46586:SF3">
    <property type="entry name" value="ANKYRIN REPEAT-CONTAINING PROTEIN"/>
    <property type="match status" value="1"/>
</dbReference>
<proteinExistence type="predicted"/>
<dbReference type="EMBL" id="RCMI01002281">
    <property type="protein sequence ID" value="KAG2877535.1"/>
    <property type="molecule type" value="Genomic_DNA"/>
</dbReference>
<dbReference type="SUPFAM" id="SSF48403">
    <property type="entry name" value="Ankyrin repeat"/>
    <property type="match status" value="1"/>
</dbReference>
<sequence>MAIDEAVASGRVEVIDWLYKGSVVLFHTTDLLLHESAIGDAAICGHLPMLKCIRRYTKHRTFRLCKRVMDIAAANEHLDTIKWLHGCKGTYEATDNVVGKGRLDIVKWLYDRGYNGSSEAIAAAVIFGYLDMLQWFYENTGKVPQVDAVSLAIESNRLNVLRWLKDMDLLKKVRGGSIRWRFSSSQSLETIAWIHLNTPAVYTSEAMEDFASKGDLSAIKWMALYRGERLCTHKVIRNAIHSGSLSLVRWLLEHFIQAECWPGPLSPRWSLRHRGVPS</sequence>
<organism evidence="2 4">
    <name type="scientific">Phytophthora cactorum</name>
    <dbReference type="NCBI Taxonomy" id="29920"/>
    <lineage>
        <taxon>Eukaryota</taxon>
        <taxon>Sar</taxon>
        <taxon>Stramenopiles</taxon>
        <taxon>Oomycota</taxon>
        <taxon>Peronosporomycetes</taxon>
        <taxon>Peronosporales</taxon>
        <taxon>Peronosporaceae</taxon>
        <taxon>Phytophthora</taxon>
    </lineage>
</organism>
<dbReference type="InterPro" id="IPR052050">
    <property type="entry name" value="SecEffector_AnkRepeat"/>
</dbReference>
<protein>
    <recommendedName>
        <fullName evidence="5">Ankyrin repeat-containing domain</fullName>
    </recommendedName>
</protein>
<dbReference type="Proteomes" id="UP000697107">
    <property type="component" value="Unassembled WGS sequence"/>
</dbReference>